<dbReference type="InterPro" id="IPR001647">
    <property type="entry name" value="HTH_TetR"/>
</dbReference>
<dbReference type="Pfam" id="PF00440">
    <property type="entry name" value="TetR_N"/>
    <property type="match status" value="1"/>
</dbReference>
<evidence type="ECO:0000259" key="3">
    <source>
        <dbReference type="PROSITE" id="PS50977"/>
    </source>
</evidence>
<feature type="domain" description="HTH tetR-type" evidence="3">
    <location>
        <begin position="1"/>
        <end position="61"/>
    </location>
</feature>
<dbReference type="SUPFAM" id="SSF46689">
    <property type="entry name" value="Homeodomain-like"/>
    <property type="match status" value="1"/>
</dbReference>
<dbReference type="PROSITE" id="PS50977">
    <property type="entry name" value="HTH_TETR_2"/>
    <property type="match status" value="1"/>
</dbReference>
<dbReference type="Gene3D" id="1.10.357.10">
    <property type="entry name" value="Tetracycline Repressor, domain 2"/>
    <property type="match status" value="1"/>
</dbReference>
<evidence type="ECO:0000256" key="2">
    <source>
        <dbReference type="PROSITE-ProRule" id="PRU00335"/>
    </source>
</evidence>
<evidence type="ECO:0000313" key="5">
    <source>
        <dbReference type="Proteomes" id="UP001597180"/>
    </source>
</evidence>
<reference evidence="5" key="1">
    <citation type="journal article" date="2019" name="Int. J. Syst. Evol. Microbiol.">
        <title>The Global Catalogue of Microorganisms (GCM) 10K type strain sequencing project: providing services to taxonomists for standard genome sequencing and annotation.</title>
        <authorList>
            <consortium name="The Broad Institute Genomics Platform"/>
            <consortium name="The Broad Institute Genome Sequencing Center for Infectious Disease"/>
            <person name="Wu L."/>
            <person name="Ma J."/>
        </authorList>
    </citation>
    <scope>NUCLEOTIDE SEQUENCE [LARGE SCALE GENOMIC DNA]</scope>
    <source>
        <strain evidence="5">CCUG 53270</strain>
    </source>
</reference>
<organism evidence="4 5">
    <name type="scientific">Paenibacillus vulneris</name>
    <dbReference type="NCBI Taxonomy" id="1133364"/>
    <lineage>
        <taxon>Bacteria</taxon>
        <taxon>Bacillati</taxon>
        <taxon>Bacillota</taxon>
        <taxon>Bacilli</taxon>
        <taxon>Bacillales</taxon>
        <taxon>Paenibacillaceae</taxon>
        <taxon>Paenibacillus</taxon>
    </lineage>
</organism>
<protein>
    <submittedName>
        <fullName evidence="4">TetR/AcrR family transcriptional regulator</fullName>
    </submittedName>
</protein>
<dbReference type="PANTHER" id="PTHR30055">
    <property type="entry name" value="HTH-TYPE TRANSCRIPTIONAL REGULATOR RUTR"/>
    <property type="match status" value="1"/>
</dbReference>
<keyword evidence="5" id="KW-1185">Reference proteome</keyword>
<keyword evidence="1 2" id="KW-0238">DNA-binding</keyword>
<dbReference type="InterPro" id="IPR009057">
    <property type="entry name" value="Homeodomain-like_sf"/>
</dbReference>
<dbReference type="PRINTS" id="PR00455">
    <property type="entry name" value="HTHTETR"/>
</dbReference>
<evidence type="ECO:0000256" key="1">
    <source>
        <dbReference type="ARBA" id="ARBA00023125"/>
    </source>
</evidence>
<comment type="caution">
    <text evidence="4">The sequence shown here is derived from an EMBL/GenBank/DDBJ whole genome shotgun (WGS) entry which is preliminary data.</text>
</comment>
<proteinExistence type="predicted"/>
<dbReference type="PANTHER" id="PTHR30055:SF226">
    <property type="entry name" value="HTH-TYPE TRANSCRIPTIONAL REGULATOR PKSA"/>
    <property type="match status" value="1"/>
</dbReference>
<name>A0ABW3UH33_9BACL</name>
<feature type="DNA-binding region" description="H-T-H motif" evidence="2">
    <location>
        <begin position="24"/>
        <end position="43"/>
    </location>
</feature>
<dbReference type="InterPro" id="IPR050109">
    <property type="entry name" value="HTH-type_TetR-like_transc_reg"/>
</dbReference>
<dbReference type="EMBL" id="JBHTLU010000007">
    <property type="protein sequence ID" value="MFD1218875.1"/>
    <property type="molecule type" value="Genomic_DNA"/>
</dbReference>
<dbReference type="Pfam" id="PF14246">
    <property type="entry name" value="TetR_C_7"/>
    <property type="match status" value="1"/>
</dbReference>
<dbReference type="RefSeq" id="WP_345591157.1">
    <property type="nucleotide sequence ID" value="NZ_BAABJG010000027.1"/>
</dbReference>
<sequence length="191" mass="21922">MSSSDRLLTAVIELVAERGYNGVSTKEIAAAAGVNEVTLFRLFGSKQNLLETAFHQHHYSEEMTRLFQEKLVWDLHTDLLLISRTYHEAMNRNRKIIQIALKEGSVFSEFREKANKHPQKLKELLANYFQTMHEKGKLIEANWELQALSFMWMNYGAFVSNLHSDSPSFPAAPMNAFIEESVRTFARALTP</sequence>
<gene>
    <name evidence="4" type="ORF">ACFQ4B_01980</name>
</gene>
<dbReference type="Proteomes" id="UP001597180">
    <property type="component" value="Unassembled WGS sequence"/>
</dbReference>
<evidence type="ECO:0000313" key="4">
    <source>
        <dbReference type="EMBL" id="MFD1218875.1"/>
    </source>
</evidence>
<dbReference type="InterPro" id="IPR039536">
    <property type="entry name" value="TetR_C_Proteobacteria"/>
</dbReference>
<accession>A0ABW3UH33</accession>